<protein>
    <recommendedName>
        <fullName evidence="4">GLPGLI family protein</fullName>
    </recommendedName>
</protein>
<dbReference type="Proteomes" id="UP000321863">
    <property type="component" value="Unassembled WGS sequence"/>
</dbReference>
<dbReference type="RefSeq" id="WP_146941069.1">
    <property type="nucleotide sequence ID" value="NZ_BJYJ01000008.1"/>
</dbReference>
<organism evidence="2 3">
    <name type="scientific">Chryseobacterium hagamense</name>
    <dbReference type="NCBI Taxonomy" id="395935"/>
    <lineage>
        <taxon>Bacteria</taxon>
        <taxon>Pseudomonadati</taxon>
        <taxon>Bacteroidota</taxon>
        <taxon>Flavobacteriia</taxon>
        <taxon>Flavobacteriales</taxon>
        <taxon>Weeksellaceae</taxon>
        <taxon>Chryseobacterium group</taxon>
        <taxon>Chryseobacterium</taxon>
    </lineage>
</organism>
<name>A0A511YLR7_9FLAO</name>
<evidence type="ECO:0000313" key="2">
    <source>
        <dbReference type="EMBL" id="GEN76139.1"/>
    </source>
</evidence>
<dbReference type="EMBL" id="BJYJ01000008">
    <property type="protein sequence ID" value="GEN76139.1"/>
    <property type="molecule type" value="Genomic_DNA"/>
</dbReference>
<feature type="chain" id="PRO_5021860432" description="GLPGLI family protein" evidence="1">
    <location>
        <begin position="18"/>
        <end position="221"/>
    </location>
</feature>
<gene>
    <name evidence="2" type="ORF">CHA01nite_18790</name>
</gene>
<keyword evidence="1" id="KW-0732">Signal</keyword>
<evidence type="ECO:0000256" key="1">
    <source>
        <dbReference type="SAM" id="SignalP"/>
    </source>
</evidence>
<dbReference type="OrthoDB" id="1241567at2"/>
<comment type="caution">
    <text evidence="2">The sequence shown here is derived from an EMBL/GenBank/DDBJ whole genome shotgun (WGS) entry which is preliminary data.</text>
</comment>
<keyword evidence="3" id="KW-1185">Reference proteome</keyword>
<reference evidence="2 3" key="1">
    <citation type="submission" date="2019-07" db="EMBL/GenBank/DDBJ databases">
        <title>Whole genome shotgun sequence of Chryseobacterium hagamense NBRC 105253.</title>
        <authorList>
            <person name="Hosoyama A."/>
            <person name="Uohara A."/>
            <person name="Ohji S."/>
            <person name="Ichikawa N."/>
        </authorList>
    </citation>
    <scope>NUCLEOTIDE SEQUENCE [LARGE SCALE GENOMIC DNA]</scope>
    <source>
        <strain evidence="2 3">NBRC 105253</strain>
    </source>
</reference>
<evidence type="ECO:0008006" key="4">
    <source>
        <dbReference type="Google" id="ProtNLM"/>
    </source>
</evidence>
<evidence type="ECO:0000313" key="3">
    <source>
        <dbReference type="Proteomes" id="UP000321863"/>
    </source>
</evidence>
<sequence length="221" mass="25598">MNRYFLFFLLLSGLLSAQKQQLTGAEFYYGFSDYKKGNLSKPEVYAEIKSQSENYVKISSFRYRGSDGKAKRENRAWLMKYNDHLYFNMTYAAYIFSYDTFSKVDVIGKKYILLYLDEVKDKKAIAYNTAYPATGLMGVLMNTKPRFSWKDIQGNSYKVLLIDVDQSNNTTDDRDISFGHILDTKAILKIAANNPEVIAKLKSDRYYLEDIIALVKNENNK</sequence>
<feature type="signal peptide" evidence="1">
    <location>
        <begin position="1"/>
        <end position="17"/>
    </location>
</feature>
<proteinExistence type="predicted"/>
<dbReference type="AlphaFoldDB" id="A0A511YLR7"/>
<accession>A0A511YLR7</accession>